<dbReference type="EMBL" id="FNHZ01000003">
    <property type="protein sequence ID" value="SDM83967.1"/>
    <property type="molecule type" value="Genomic_DNA"/>
</dbReference>
<dbReference type="GO" id="GO:0043709">
    <property type="term" value="P:cell adhesion involved in single-species biofilm formation"/>
    <property type="evidence" value="ECO:0007669"/>
    <property type="project" value="TreeGrafter"/>
</dbReference>
<reference evidence="4" key="1">
    <citation type="submission" date="2016-10" db="EMBL/GenBank/DDBJ databases">
        <authorList>
            <person name="Varghese N."/>
            <person name="Submissions S."/>
        </authorList>
    </citation>
    <scope>NUCLEOTIDE SEQUENCE [LARGE SCALE GENOMIC DNA]</scope>
    <source>
        <strain evidence="4">M83</strain>
    </source>
</reference>
<dbReference type="CDD" id="cd01949">
    <property type="entry name" value="GGDEF"/>
    <property type="match status" value="1"/>
</dbReference>
<dbReference type="SMART" id="SM00267">
    <property type="entry name" value="GGDEF"/>
    <property type="match status" value="1"/>
</dbReference>
<dbReference type="OrthoDB" id="9804955at2"/>
<dbReference type="GO" id="GO:0052621">
    <property type="term" value="F:diguanylate cyclase activity"/>
    <property type="evidence" value="ECO:0007669"/>
    <property type="project" value="TreeGrafter"/>
</dbReference>
<organism evidence="3 4">
    <name type="scientific">Lachnospira pectinoschiza</name>
    <dbReference type="NCBI Taxonomy" id="28052"/>
    <lineage>
        <taxon>Bacteria</taxon>
        <taxon>Bacillati</taxon>
        <taxon>Bacillota</taxon>
        <taxon>Clostridia</taxon>
        <taxon>Lachnospirales</taxon>
        <taxon>Lachnospiraceae</taxon>
        <taxon>Lachnospira</taxon>
    </lineage>
</organism>
<feature type="transmembrane region" description="Helical" evidence="1">
    <location>
        <begin position="21"/>
        <end position="42"/>
    </location>
</feature>
<feature type="transmembrane region" description="Helical" evidence="1">
    <location>
        <begin position="125"/>
        <end position="143"/>
    </location>
</feature>
<dbReference type="InterPro" id="IPR043128">
    <property type="entry name" value="Rev_trsase/Diguanyl_cyclase"/>
</dbReference>
<dbReference type="PANTHER" id="PTHR45138:SF9">
    <property type="entry name" value="DIGUANYLATE CYCLASE DGCM-RELATED"/>
    <property type="match status" value="1"/>
</dbReference>
<dbReference type="AlphaFoldDB" id="A0A1G9WHZ3"/>
<feature type="domain" description="GGDEF" evidence="2">
    <location>
        <begin position="232"/>
        <end position="364"/>
    </location>
</feature>
<dbReference type="GO" id="GO:0005886">
    <property type="term" value="C:plasma membrane"/>
    <property type="evidence" value="ECO:0007669"/>
    <property type="project" value="TreeGrafter"/>
</dbReference>
<keyword evidence="1" id="KW-1133">Transmembrane helix</keyword>
<proteinExistence type="predicted"/>
<evidence type="ECO:0000259" key="2">
    <source>
        <dbReference type="PROSITE" id="PS50887"/>
    </source>
</evidence>
<evidence type="ECO:0000313" key="4">
    <source>
        <dbReference type="Proteomes" id="UP000187651"/>
    </source>
</evidence>
<dbReference type="InterPro" id="IPR029787">
    <property type="entry name" value="Nucleotide_cyclase"/>
</dbReference>
<dbReference type="Gene3D" id="3.30.70.270">
    <property type="match status" value="1"/>
</dbReference>
<feature type="transmembrane region" description="Helical" evidence="1">
    <location>
        <begin position="78"/>
        <end position="95"/>
    </location>
</feature>
<protein>
    <submittedName>
        <fullName evidence="3">Diguanylate cyclase (GGDEF) domain-containing protein</fullName>
    </submittedName>
</protein>
<dbReference type="RefSeq" id="WP_074521387.1">
    <property type="nucleotide sequence ID" value="NZ_FNHZ01000003.1"/>
</dbReference>
<accession>A0A1G9WHZ3</accession>
<evidence type="ECO:0000256" key="1">
    <source>
        <dbReference type="SAM" id="Phobius"/>
    </source>
</evidence>
<dbReference type="InterPro" id="IPR000160">
    <property type="entry name" value="GGDEF_dom"/>
</dbReference>
<dbReference type="PANTHER" id="PTHR45138">
    <property type="entry name" value="REGULATORY COMPONENTS OF SENSORY TRANSDUCTION SYSTEM"/>
    <property type="match status" value="1"/>
</dbReference>
<keyword evidence="1" id="KW-0472">Membrane</keyword>
<sequence>MEFKKDLRDFYNKNTDLNEKIYINVISISSFLTLATSIITLIEGSGLFSSLIVFISFIIMAVVGYLSFHLKKVKLGKLVYTYLFCCVLLPFIYLTCGGIDSGSPLYMLTSFFLIALLLEGIQGIVCLVVTLIVHIFVLWLPYFEMHSLFDTSILSKSARYFDNTIALIAAGIAIFCLTLMTLNAYRKEHEKNNQLVLELQKTSIMDELSGLYNRRHLYSVLFDLYANIEDNGNYYIAMYDLDNFKKINDTYGHLFGDKVLIDFSNKLRTSVNEEIGELASRYGGEEFMCLYRAKDFEQAYLKAESIRTSLENTKWKDAPNLIATVSIGLVACHKFNDMNSCLKGVDDLLYSAKTHGKNKIVYRK</sequence>
<dbReference type="NCBIfam" id="TIGR00254">
    <property type="entry name" value="GGDEF"/>
    <property type="match status" value="1"/>
</dbReference>
<feature type="transmembrane region" description="Helical" evidence="1">
    <location>
        <begin position="48"/>
        <end position="66"/>
    </location>
</feature>
<dbReference type="GO" id="GO:1902201">
    <property type="term" value="P:negative regulation of bacterial-type flagellum-dependent cell motility"/>
    <property type="evidence" value="ECO:0007669"/>
    <property type="project" value="TreeGrafter"/>
</dbReference>
<dbReference type="Pfam" id="PF00990">
    <property type="entry name" value="GGDEF"/>
    <property type="match status" value="1"/>
</dbReference>
<evidence type="ECO:0000313" key="3">
    <source>
        <dbReference type="EMBL" id="SDM83967.1"/>
    </source>
</evidence>
<keyword evidence="4" id="KW-1185">Reference proteome</keyword>
<dbReference type="InterPro" id="IPR050469">
    <property type="entry name" value="Diguanylate_Cyclase"/>
</dbReference>
<name>A0A1G9WHZ3_9FIRM</name>
<keyword evidence="1" id="KW-0812">Transmembrane</keyword>
<dbReference type="PROSITE" id="PS50887">
    <property type="entry name" value="GGDEF"/>
    <property type="match status" value="1"/>
</dbReference>
<dbReference type="Proteomes" id="UP000187651">
    <property type="component" value="Unassembled WGS sequence"/>
</dbReference>
<dbReference type="SUPFAM" id="SSF55073">
    <property type="entry name" value="Nucleotide cyclase"/>
    <property type="match status" value="1"/>
</dbReference>
<feature type="transmembrane region" description="Helical" evidence="1">
    <location>
        <begin position="163"/>
        <end position="185"/>
    </location>
</feature>
<gene>
    <name evidence="3" type="ORF">SAMN05216544_1213</name>
</gene>